<dbReference type="EMBL" id="AP025028">
    <property type="protein sequence ID" value="BDA78655.1"/>
    <property type="molecule type" value="Genomic_DNA"/>
</dbReference>
<sequence>MAAVIQPKSETKKYAPFDRVSEGVFTQESQIKFIRKLVAKNQILFTEGESAAGFYIVEKGSFRSFRSSGTAGKQQTFQIYTSGKWLGIRDAAYGGTYLHNAIALEDSIVQFIEESELKRLLGSDTDFQSFVFYQIAKDSVEAENKIYSLGTRQVHAKLSEFLLESMDRNAEEVDLPITREVIASIIGVTTETLVRALTDLKSRGWVDIDKRKVCVKNRLALRKLLD</sequence>
<organism evidence="6 7">
    <name type="scientific">Leptospira kobayashii</name>
    <dbReference type="NCBI Taxonomy" id="1917830"/>
    <lineage>
        <taxon>Bacteria</taxon>
        <taxon>Pseudomonadati</taxon>
        <taxon>Spirochaetota</taxon>
        <taxon>Spirochaetia</taxon>
        <taxon>Leptospirales</taxon>
        <taxon>Leptospiraceae</taxon>
        <taxon>Leptospira</taxon>
    </lineage>
</organism>
<dbReference type="Gene3D" id="2.60.120.10">
    <property type="entry name" value="Jelly Rolls"/>
    <property type="match status" value="1"/>
</dbReference>
<accession>A0ABM7UIS0</accession>
<dbReference type="InterPro" id="IPR014710">
    <property type="entry name" value="RmlC-like_jellyroll"/>
</dbReference>
<dbReference type="Pfam" id="PF00027">
    <property type="entry name" value="cNMP_binding"/>
    <property type="match status" value="1"/>
</dbReference>
<dbReference type="PROSITE" id="PS51063">
    <property type="entry name" value="HTH_CRP_2"/>
    <property type="match status" value="1"/>
</dbReference>
<evidence type="ECO:0000259" key="5">
    <source>
        <dbReference type="PROSITE" id="PS51063"/>
    </source>
</evidence>
<evidence type="ECO:0000256" key="1">
    <source>
        <dbReference type="ARBA" id="ARBA00023015"/>
    </source>
</evidence>
<protein>
    <submittedName>
        <fullName evidence="6">Transcriptional regulator</fullName>
    </submittedName>
</protein>
<dbReference type="InterPro" id="IPR036390">
    <property type="entry name" value="WH_DNA-bd_sf"/>
</dbReference>
<dbReference type="SUPFAM" id="SSF51206">
    <property type="entry name" value="cAMP-binding domain-like"/>
    <property type="match status" value="1"/>
</dbReference>
<dbReference type="InterPro" id="IPR012318">
    <property type="entry name" value="HTH_CRP"/>
</dbReference>
<gene>
    <name evidence="6" type="ORF">LPTSP3_g15850</name>
</gene>
<name>A0ABM7UIS0_9LEPT</name>
<evidence type="ECO:0000313" key="7">
    <source>
        <dbReference type="Proteomes" id="UP000245263"/>
    </source>
</evidence>
<dbReference type="RefSeq" id="WP_109019640.1">
    <property type="nucleotide sequence ID" value="NZ_AP025028.1"/>
</dbReference>
<dbReference type="InterPro" id="IPR036388">
    <property type="entry name" value="WH-like_DNA-bd_sf"/>
</dbReference>
<evidence type="ECO:0000256" key="2">
    <source>
        <dbReference type="ARBA" id="ARBA00023125"/>
    </source>
</evidence>
<evidence type="ECO:0000259" key="4">
    <source>
        <dbReference type="PROSITE" id="PS50042"/>
    </source>
</evidence>
<keyword evidence="1" id="KW-0805">Transcription regulation</keyword>
<proteinExistence type="predicted"/>
<dbReference type="Gene3D" id="1.10.10.10">
    <property type="entry name" value="Winged helix-like DNA-binding domain superfamily/Winged helix DNA-binding domain"/>
    <property type="match status" value="1"/>
</dbReference>
<dbReference type="InterPro" id="IPR018490">
    <property type="entry name" value="cNMP-bd_dom_sf"/>
</dbReference>
<evidence type="ECO:0000313" key="6">
    <source>
        <dbReference type="EMBL" id="BDA78655.1"/>
    </source>
</evidence>
<dbReference type="Pfam" id="PF13545">
    <property type="entry name" value="HTH_Crp_2"/>
    <property type="match status" value="1"/>
</dbReference>
<keyword evidence="3" id="KW-0804">Transcription</keyword>
<feature type="domain" description="Cyclic nucleotide-binding" evidence="4">
    <location>
        <begin position="41"/>
        <end position="138"/>
    </location>
</feature>
<dbReference type="Proteomes" id="UP000245263">
    <property type="component" value="Chromosome 1"/>
</dbReference>
<dbReference type="CDD" id="cd00038">
    <property type="entry name" value="CAP_ED"/>
    <property type="match status" value="1"/>
</dbReference>
<evidence type="ECO:0000256" key="3">
    <source>
        <dbReference type="ARBA" id="ARBA00023163"/>
    </source>
</evidence>
<keyword evidence="2" id="KW-0238">DNA-binding</keyword>
<reference evidence="6 7" key="1">
    <citation type="submission" date="2021-08" db="EMBL/GenBank/DDBJ databases">
        <title>Complete genome sequence of Leptospira kobayashii strain E30.</title>
        <authorList>
            <person name="Nakao R."/>
            <person name="Nakamura S."/>
            <person name="Masuzawa T."/>
            <person name="Koizumi N."/>
        </authorList>
    </citation>
    <scope>NUCLEOTIDE SEQUENCE [LARGE SCALE GENOMIC DNA]</scope>
    <source>
        <strain evidence="6 7">E30</strain>
    </source>
</reference>
<dbReference type="PRINTS" id="PR00034">
    <property type="entry name" value="HTHCRP"/>
</dbReference>
<keyword evidence="7" id="KW-1185">Reference proteome</keyword>
<feature type="domain" description="HTH crp-type" evidence="5">
    <location>
        <begin position="152"/>
        <end position="219"/>
    </location>
</feature>
<dbReference type="PANTHER" id="PTHR24567">
    <property type="entry name" value="CRP FAMILY TRANSCRIPTIONAL REGULATORY PROTEIN"/>
    <property type="match status" value="1"/>
</dbReference>
<dbReference type="PROSITE" id="PS50042">
    <property type="entry name" value="CNMP_BINDING_3"/>
    <property type="match status" value="1"/>
</dbReference>
<dbReference type="PANTHER" id="PTHR24567:SF58">
    <property type="entry name" value="CYCLIC AMP-BINDING REGULATORY PROTEIN"/>
    <property type="match status" value="1"/>
</dbReference>
<dbReference type="InterPro" id="IPR050397">
    <property type="entry name" value="Env_Response_Regulators"/>
</dbReference>
<dbReference type="SUPFAM" id="SSF46785">
    <property type="entry name" value="Winged helix' DNA-binding domain"/>
    <property type="match status" value="1"/>
</dbReference>
<dbReference type="InterPro" id="IPR000595">
    <property type="entry name" value="cNMP-bd_dom"/>
</dbReference>
<dbReference type="SMART" id="SM00419">
    <property type="entry name" value="HTH_CRP"/>
    <property type="match status" value="1"/>
</dbReference>